<dbReference type="Proteomes" id="UP000190959">
    <property type="component" value="Unassembled WGS sequence"/>
</dbReference>
<dbReference type="RefSeq" id="WP_078117245.1">
    <property type="nucleotide sequence ID" value="NZ_JAEVFY010000033.1"/>
</dbReference>
<evidence type="ECO:0000313" key="1">
    <source>
        <dbReference type="EMBL" id="OOP71162.1"/>
    </source>
</evidence>
<comment type="caution">
    <text evidence="1">The sequence shown here is derived from an EMBL/GenBank/DDBJ whole genome shotgun (WGS) entry which is preliminary data.</text>
</comment>
<protein>
    <submittedName>
        <fullName evidence="1">Uncharacterized protein</fullName>
    </submittedName>
</protein>
<evidence type="ECO:0000313" key="2">
    <source>
        <dbReference type="Proteomes" id="UP000190959"/>
    </source>
</evidence>
<dbReference type="AlphaFoldDB" id="A0A1S9N146"/>
<name>A0A1S9N146_CLOBE</name>
<organism evidence="1 2">
    <name type="scientific">Clostridium beijerinckii</name>
    <name type="common">Clostridium MP</name>
    <dbReference type="NCBI Taxonomy" id="1520"/>
    <lineage>
        <taxon>Bacteria</taxon>
        <taxon>Bacillati</taxon>
        <taxon>Bacillota</taxon>
        <taxon>Clostridia</taxon>
        <taxon>Eubacteriales</taxon>
        <taxon>Clostridiaceae</taxon>
        <taxon>Clostridium</taxon>
    </lineage>
</organism>
<proteinExistence type="predicted"/>
<dbReference type="EMBL" id="MWMH01000010">
    <property type="protein sequence ID" value="OOP71162.1"/>
    <property type="molecule type" value="Genomic_DNA"/>
</dbReference>
<sequence length="483" mass="55066">MHKDYNYCNCDENNEKKVQEFINSLEHQGCIVQEGKLKYVDILKYCSEGLVNNALGNNAGAPYALALVPPSPNQESDIEFIEEGVPYKLRPDEAIVLIGKTPPKAYYYSFRSFLFFVKNKIGKDYSDNSTIGNAQTGKYHMIFGSLGDTINNYNINTENTPDGTLGYPYDSSTIIITTADQYINHQVRKSLIDVGFSSDIMNNDNIPEGLVNLGLERGKDTFAILMRASIWENKDIGQEYLDNLDKYWHVLRITPKKPIKNNHPWPVPTLKIRETCKTEFNLLPHARDDLNYLRYKILEKYYSKDYEAIDLKTNIWVMESFEGILMDVNVLGESRDALYLKTNNFELTSDDDFVITYGVNHTQTGKAVYYNSSFYGAKKLNGVSVIYSPDCEGSANEFFPKDCEVANNYYVYKMARKGCGDCVAIVPYSTGNPKGACYGVNNYQEAFIGFRLYLNQETLVGPAPYDVIWDQAILFRKKKKNQH</sequence>
<gene>
    <name evidence="1" type="ORF">CBEIBR21_23130</name>
</gene>
<accession>A0A1S9N146</accession>
<reference evidence="1 2" key="1">
    <citation type="submission" date="2017-02" db="EMBL/GenBank/DDBJ databases">
        <title>Genome sequence of Clostridium beijerinckii Br21.</title>
        <authorList>
            <person name="Fonseca B.C."/>
            <person name="Guazzaroni M.E."/>
            <person name="Riano-Pachon D.M."/>
            <person name="Reginatto V."/>
        </authorList>
    </citation>
    <scope>NUCLEOTIDE SEQUENCE [LARGE SCALE GENOMIC DNA]</scope>
    <source>
        <strain evidence="1 2">Br21</strain>
    </source>
</reference>